<gene>
    <name evidence="1" type="ORF">J2X16_004100</name>
</gene>
<dbReference type="RefSeq" id="WP_056875851.1">
    <property type="nucleotide sequence ID" value="NZ_JAVDXQ010000006.1"/>
</dbReference>
<keyword evidence="2" id="KW-1185">Reference proteome</keyword>
<dbReference type="Proteomes" id="UP001180536">
    <property type="component" value="Unassembled WGS sequence"/>
</dbReference>
<comment type="caution">
    <text evidence="1">The sequence shown here is derived from an EMBL/GenBank/DDBJ whole genome shotgun (WGS) entry which is preliminary data.</text>
</comment>
<organism evidence="1 2">
    <name type="scientific">Pelomonas aquatica</name>
    <dbReference type="NCBI Taxonomy" id="431058"/>
    <lineage>
        <taxon>Bacteria</taxon>
        <taxon>Pseudomonadati</taxon>
        <taxon>Pseudomonadota</taxon>
        <taxon>Betaproteobacteria</taxon>
        <taxon>Burkholderiales</taxon>
        <taxon>Sphaerotilaceae</taxon>
        <taxon>Roseateles</taxon>
    </lineage>
</organism>
<proteinExistence type="predicted"/>
<protein>
    <recommendedName>
        <fullName evidence="3">Roadblock/LAMTOR2 domain-containing protein</fullName>
    </recommendedName>
</protein>
<name>A0ABU1ZDN3_9BURK</name>
<accession>A0ABU1ZDN3</accession>
<sequence length="125" mass="13542">MRASKDELSQAVDTLAQRPGIRGCALVEAGSGMVWTAHGELAAQASLWEAASDHWRLHRRHAAHFGCLGDFIAVALYHADGLIAVFRCAADPELLFIAVGQHRAVDWPTLQRMGMRIGELVAGRG</sequence>
<evidence type="ECO:0000313" key="1">
    <source>
        <dbReference type="EMBL" id="MDR7298732.1"/>
    </source>
</evidence>
<evidence type="ECO:0008006" key="3">
    <source>
        <dbReference type="Google" id="ProtNLM"/>
    </source>
</evidence>
<reference evidence="1 2" key="1">
    <citation type="submission" date="2023-07" db="EMBL/GenBank/DDBJ databases">
        <title>Sorghum-associated microbial communities from plants grown in Nebraska, USA.</title>
        <authorList>
            <person name="Schachtman D."/>
        </authorList>
    </citation>
    <scope>NUCLEOTIDE SEQUENCE [LARGE SCALE GENOMIC DNA]</scope>
    <source>
        <strain evidence="1 2">BE310</strain>
    </source>
</reference>
<dbReference type="EMBL" id="JAVDXQ010000006">
    <property type="protein sequence ID" value="MDR7298732.1"/>
    <property type="molecule type" value="Genomic_DNA"/>
</dbReference>
<evidence type="ECO:0000313" key="2">
    <source>
        <dbReference type="Proteomes" id="UP001180536"/>
    </source>
</evidence>